<evidence type="ECO:0000313" key="2">
    <source>
        <dbReference type="Proteomes" id="UP000606974"/>
    </source>
</evidence>
<organism evidence="1 2">
    <name type="scientific">Endocarpon pusillum</name>
    <dbReference type="NCBI Taxonomy" id="364733"/>
    <lineage>
        <taxon>Eukaryota</taxon>
        <taxon>Fungi</taxon>
        <taxon>Dikarya</taxon>
        <taxon>Ascomycota</taxon>
        <taxon>Pezizomycotina</taxon>
        <taxon>Eurotiomycetes</taxon>
        <taxon>Chaetothyriomycetidae</taxon>
        <taxon>Verrucariales</taxon>
        <taxon>Verrucariaceae</taxon>
        <taxon>Endocarpon</taxon>
    </lineage>
</organism>
<dbReference type="Proteomes" id="UP000606974">
    <property type="component" value="Unassembled WGS sequence"/>
</dbReference>
<gene>
    <name evidence="1" type="ORF">GJ744_004097</name>
</gene>
<evidence type="ECO:0000313" key="1">
    <source>
        <dbReference type="EMBL" id="KAF7511509.1"/>
    </source>
</evidence>
<dbReference type="OrthoDB" id="5422286at2759"/>
<dbReference type="EMBL" id="JAACFV010000019">
    <property type="protein sequence ID" value="KAF7511509.1"/>
    <property type="molecule type" value="Genomic_DNA"/>
</dbReference>
<dbReference type="AlphaFoldDB" id="A0A8H7E5S4"/>
<accession>A0A8H7E5S4</accession>
<protein>
    <submittedName>
        <fullName evidence="1">Uncharacterized protein</fullName>
    </submittedName>
</protein>
<keyword evidence="2" id="KW-1185">Reference proteome</keyword>
<proteinExistence type="predicted"/>
<reference evidence="1" key="1">
    <citation type="submission" date="2020-02" db="EMBL/GenBank/DDBJ databases">
        <authorList>
            <person name="Palmer J.M."/>
        </authorList>
    </citation>
    <scope>NUCLEOTIDE SEQUENCE</scope>
    <source>
        <strain evidence="1">EPUS1.4</strain>
        <tissue evidence="1">Thallus</tissue>
    </source>
</reference>
<sequence>MAANRVVLAHQHLITPSPTPWMILGRQDGASSKMSFEYPKCRNDPSGPCELLTSTSKACQKAFDGSADFYKQKVCECTRGYYELSSQCWTDCYSKSNDPKASSRDSRLASLGCESYSLEMESHEAFYSSLSDMSVSRENTASEESASATIAGGSGLNTDGVLPGSITGAGASEGATAVGGVAPETMSFVDRPTATAGGQPRQEGGEVPPTVRVAKRNALWSVTAVLALMSVLHGLL</sequence>
<name>A0A8H7E5S4_9EURO</name>
<comment type="caution">
    <text evidence="1">The sequence shown here is derived from an EMBL/GenBank/DDBJ whole genome shotgun (WGS) entry which is preliminary data.</text>
</comment>